<proteinExistence type="predicted"/>
<accession>A0A1V9GBK3</accession>
<protein>
    <submittedName>
        <fullName evidence="1">Uncharacterized protein</fullName>
    </submittedName>
</protein>
<evidence type="ECO:0000313" key="2">
    <source>
        <dbReference type="Proteomes" id="UP000192276"/>
    </source>
</evidence>
<name>A0A1V9GBK3_9BACT</name>
<sequence>MKSIADGVLAIEWVKKRLNTRYRIHVTTQDAGFGRQRKPTRSDNRCNAVIVKTANFGNGNRLCFLKPAAIDYCIDCTNFSSVVNH</sequence>
<gene>
    <name evidence="1" type="ORF">A4R26_11205</name>
</gene>
<keyword evidence="2" id="KW-1185">Reference proteome</keyword>
<dbReference type="Proteomes" id="UP000192276">
    <property type="component" value="Unassembled WGS sequence"/>
</dbReference>
<dbReference type="STRING" id="550983.A4R26_11205"/>
<evidence type="ECO:0000313" key="1">
    <source>
        <dbReference type="EMBL" id="OQP68051.1"/>
    </source>
</evidence>
<comment type="caution">
    <text evidence="1">The sequence shown here is derived from an EMBL/GenBank/DDBJ whole genome shotgun (WGS) entry which is preliminary data.</text>
</comment>
<dbReference type="AlphaFoldDB" id="A0A1V9GBK3"/>
<dbReference type="EMBL" id="LWBP01000002">
    <property type="protein sequence ID" value="OQP68051.1"/>
    <property type="molecule type" value="Genomic_DNA"/>
</dbReference>
<reference evidence="2" key="1">
    <citation type="submission" date="2016-04" db="EMBL/GenBank/DDBJ databases">
        <authorList>
            <person name="Chen L."/>
            <person name="Zhuang W."/>
            <person name="Wang G."/>
        </authorList>
    </citation>
    <scope>NUCLEOTIDE SEQUENCE [LARGE SCALE GENOMIC DNA]</scope>
    <source>
        <strain evidence="2">208</strain>
    </source>
</reference>
<organism evidence="1 2">
    <name type="scientific">Niastella populi</name>
    <dbReference type="NCBI Taxonomy" id="550983"/>
    <lineage>
        <taxon>Bacteria</taxon>
        <taxon>Pseudomonadati</taxon>
        <taxon>Bacteroidota</taxon>
        <taxon>Chitinophagia</taxon>
        <taxon>Chitinophagales</taxon>
        <taxon>Chitinophagaceae</taxon>
        <taxon>Niastella</taxon>
    </lineage>
</organism>